<dbReference type="CDD" id="cd17323">
    <property type="entry name" value="MFS_Tpo1_MDR_like"/>
    <property type="match status" value="1"/>
</dbReference>
<dbReference type="PANTHER" id="PTHR23502:SF33">
    <property type="entry name" value="MAJOR FACILITATOR SUPERFAMILY (MFS) PROFILE DOMAIN-CONTAINING PROTEIN-RELATED"/>
    <property type="match status" value="1"/>
</dbReference>
<dbReference type="OMA" id="CLYLLYN"/>
<dbReference type="InterPro" id="IPR005829">
    <property type="entry name" value="Sugar_transporter_CS"/>
</dbReference>
<feature type="transmembrane region" description="Helical" evidence="6">
    <location>
        <begin position="559"/>
        <end position="579"/>
    </location>
</feature>
<feature type="domain" description="Major facilitator superfamily (MFS) profile" evidence="7">
    <location>
        <begin position="153"/>
        <end position="586"/>
    </location>
</feature>
<evidence type="ECO:0000256" key="5">
    <source>
        <dbReference type="SAM" id="MobiDB-lite"/>
    </source>
</evidence>
<evidence type="ECO:0000313" key="8">
    <source>
        <dbReference type="EMBL" id="EPE26081.1"/>
    </source>
</evidence>
<dbReference type="GO" id="GO:0042908">
    <property type="term" value="P:xenobiotic transport"/>
    <property type="evidence" value="ECO:0007669"/>
    <property type="project" value="UniProtKB-ARBA"/>
</dbReference>
<evidence type="ECO:0000256" key="4">
    <source>
        <dbReference type="ARBA" id="ARBA00023136"/>
    </source>
</evidence>
<feature type="compositionally biased region" description="Basic and acidic residues" evidence="5">
    <location>
        <begin position="1"/>
        <end position="18"/>
    </location>
</feature>
<feature type="region of interest" description="Disordered" evidence="5">
    <location>
        <begin position="1"/>
        <end position="43"/>
    </location>
</feature>
<dbReference type="eggNOG" id="KOG0255">
    <property type="taxonomic scope" value="Eukaryota"/>
</dbReference>
<dbReference type="HOGENOM" id="CLU_008455_1_2_1"/>
<dbReference type="GeneID" id="19461051"/>
<evidence type="ECO:0000256" key="3">
    <source>
        <dbReference type="ARBA" id="ARBA00022989"/>
    </source>
</evidence>
<dbReference type="KEGG" id="glz:GLAREA_01993"/>
<dbReference type="Proteomes" id="UP000016922">
    <property type="component" value="Unassembled WGS sequence"/>
</dbReference>
<dbReference type="GO" id="GO:0022857">
    <property type="term" value="F:transmembrane transporter activity"/>
    <property type="evidence" value="ECO:0007669"/>
    <property type="project" value="InterPro"/>
</dbReference>
<feature type="transmembrane region" description="Helical" evidence="6">
    <location>
        <begin position="491"/>
        <end position="514"/>
    </location>
</feature>
<dbReference type="SUPFAM" id="SSF103473">
    <property type="entry name" value="MFS general substrate transporter"/>
    <property type="match status" value="1"/>
</dbReference>
<dbReference type="EMBL" id="KE145371">
    <property type="protein sequence ID" value="EPE26081.1"/>
    <property type="molecule type" value="Genomic_DNA"/>
</dbReference>
<feature type="transmembrane region" description="Helical" evidence="6">
    <location>
        <begin position="245"/>
        <end position="269"/>
    </location>
</feature>
<feature type="transmembrane region" description="Helical" evidence="6">
    <location>
        <begin position="220"/>
        <end position="239"/>
    </location>
</feature>
<evidence type="ECO:0000259" key="7">
    <source>
        <dbReference type="PROSITE" id="PS50850"/>
    </source>
</evidence>
<dbReference type="GO" id="GO:0140115">
    <property type="term" value="P:export across plasma membrane"/>
    <property type="evidence" value="ECO:0007669"/>
    <property type="project" value="UniProtKB-ARBA"/>
</dbReference>
<dbReference type="GO" id="GO:0016020">
    <property type="term" value="C:membrane"/>
    <property type="evidence" value="ECO:0007669"/>
    <property type="project" value="UniProtKB-SubCell"/>
</dbReference>
<dbReference type="PROSITE" id="PS00216">
    <property type="entry name" value="SUGAR_TRANSPORT_1"/>
    <property type="match status" value="1"/>
</dbReference>
<keyword evidence="2 6" id="KW-0812">Transmembrane</keyword>
<feature type="transmembrane region" description="Helical" evidence="6">
    <location>
        <begin position="308"/>
        <end position="327"/>
    </location>
</feature>
<dbReference type="Pfam" id="PF07690">
    <property type="entry name" value="MFS_1"/>
    <property type="match status" value="1"/>
</dbReference>
<dbReference type="RefSeq" id="XP_008087400.1">
    <property type="nucleotide sequence ID" value="XM_008089209.1"/>
</dbReference>
<feature type="transmembrane region" description="Helical" evidence="6">
    <location>
        <begin position="466"/>
        <end position="485"/>
    </location>
</feature>
<feature type="transmembrane region" description="Helical" evidence="6">
    <location>
        <begin position="151"/>
        <end position="168"/>
    </location>
</feature>
<evidence type="ECO:0000256" key="1">
    <source>
        <dbReference type="ARBA" id="ARBA00004141"/>
    </source>
</evidence>
<dbReference type="AlphaFoldDB" id="S3D1Z7"/>
<keyword evidence="9" id="KW-1185">Reference proteome</keyword>
<feature type="transmembrane region" description="Helical" evidence="6">
    <location>
        <begin position="381"/>
        <end position="405"/>
    </location>
</feature>
<accession>S3D1Z7</accession>
<feature type="transmembrane region" description="Helical" evidence="6">
    <location>
        <begin position="425"/>
        <end position="445"/>
    </location>
</feature>
<dbReference type="Gene3D" id="1.20.1250.20">
    <property type="entry name" value="MFS general substrate transporter like domains"/>
    <property type="match status" value="1"/>
</dbReference>
<evidence type="ECO:0000256" key="6">
    <source>
        <dbReference type="SAM" id="Phobius"/>
    </source>
</evidence>
<organism evidence="8 9">
    <name type="scientific">Glarea lozoyensis (strain ATCC 20868 / MF5171)</name>
    <dbReference type="NCBI Taxonomy" id="1116229"/>
    <lineage>
        <taxon>Eukaryota</taxon>
        <taxon>Fungi</taxon>
        <taxon>Dikarya</taxon>
        <taxon>Ascomycota</taxon>
        <taxon>Pezizomycotina</taxon>
        <taxon>Leotiomycetes</taxon>
        <taxon>Helotiales</taxon>
        <taxon>Helotiaceae</taxon>
        <taxon>Glarea</taxon>
    </lineage>
</organism>
<feature type="transmembrane region" description="Helical" evidence="6">
    <location>
        <begin position="526"/>
        <end position="547"/>
    </location>
</feature>
<dbReference type="InterPro" id="IPR020846">
    <property type="entry name" value="MFS_dom"/>
</dbReference>
<feature type="transmembrane region" description="Helical" evidence="6">
    <location>
        <begin position="188"/>
        <end position="208"/>
    </location>
</feature>
<reference evidence="8 9" key="1">
    <citation type="journal article" date="2013" name="BMC Genomics">
        <title>Genomics-driven discovery of the pneumocandin biosynthetic gene cluster in the fungus Glarea lozoyensis.</title>
        <authorList>
            <person name="Chen L."/>
            <person name="Yue Q."/>
            <person name="Zhang X."/>
            <person name="Xiang M."/>
            <person name="Wang C."/>
            <person name="Li S."/>
            <person name="Che Y."/>
            <person name="Ortiz-Lopez F.J."/>
            <person name="Bills G.F."/>
            <person name="Liu X."/>
            <person name="An Z."/>
        </authorList>
    </citation>
    <scope>NUCLEOTIDE SEQUENCE [LARGE SCALE GENOMIC DNA]</scope>
    <source>
        <strain evidence="9">ATCC 20868 / MF5171</strain>
    </source>
</reference>
<keyword evidence="4 6" id="KW-0472">Membrane</keyword>
<dbReference type="InterPro" id="IPR036259">
    <property type="entry name" value="MFS_trans_sf"/>
</dbReference>
<dbReference type="OrthoDB" id="5296287at2759"/>
<comment type="subcellular location">
    <subcellularLocation>
        <location evidence="1">Membrane</location>
        <topology evidence="1">Multi-pass membrane protein</topology>
    </subcellularLocation>
</comment>
<dbReference type="FunFam" id="1.20.1250.20:FF:000460">
    <property type="entry name" value="MFS multidrug transporter, putative"/>
    <property type="match status" value="1"/>
</dbReference>
<protein>
    <submittedName>
        <fullName evidence="8">MFS general substrate transporter</fullName>
    </submittedName>
</protein>
<feature type="transmembrane region" description="Helical" evidence="6">
    <location>
        <begin position="281"/>
        <end position="302"/>
    </location>
</feature>
<proteinExistence type="predicted"/>
<keyword evidence="3 6" id="KW-1133">Transmembrane helix</keyword>
<dbReference type="PANTHER" id="PTHR23502">
    <property type="entry name" value="MAJOR FACILITATOR SUPERFAMILY"/>
    <property type="match status" value="1"/>
</dbReference>
<evidence type="ECO:0000256" key="2">
    <source>
        <dbReference type="ARBA" id="ARBA00022692"/>
    </source>
</evidence>
<name>S3D1Z7_GLAL2</name>
<dbReference type="InterPro" id="IPR011701">
    <property type="entry name" value="MFS"/>
</dbReference>
<sequence>MASDHREEAEKGDLRDNGTMRSESTIYASEAEKTERGGAVGEPDMDHEVVEEMDKGHMADLERGHTLESIKAGPRKNELNGAELEQVKTGASLKSTKSRISRIATSLSSKSKKAKLAPKLLPLSDLDNDIVGWESQTDPEMPLNFPEKKKWFILSLLASITFISPLASSMFAPGVSFMDTEFGNTSQILSALTVSIFVLGYVIGPLILAPLSEIYGRRIVLTGANVFFCVWQIGCALAPNLSALIVFRFLAGIGGSGCLTIGGGVIADLFQPDRRGLATSIYSVGPLFGPVIGPICGGFIAQRAGWRWVFWVLLASASVITIGIELLNSETNPQVLINRKVLRLRKELNRPELRSVYSPTGHIHSPAQILLQGMVRPLKMLFLSPIVFLLSLYMSVVYGLLYLLFTTITSVMIQTYGWQPELCGLAYIGLGIGFMAGLVVVGKISDPTVVRMTKANNGVFEPEMRLPACIFFACFVPVSFFWYGWAADKAVHWIVPIIGLIPFGFGMMGIFIPIQTYTIDSFPEYAASAVAALTVSRSLFGAFLPLAGPSMYEALGLGWGNSTLGFIGIALIPAPMFIYKYGGKIRKQHPVKL</sequence>
<gene>
    <name evidence="8" type="ORF">GLAREA_01993</name>
</gene>
<evidence type="ECO:0000313" key="9">
    <source>
        <dbReference type="Proteomes" id="UP000016922"/>
    </source>
</evidence>
<dbReference type="PROSITE" id="PS50850">
    <property type="entry name" value="MFS"/>
    <property type="match status" value="1"/>
</dbReference>